<dbReference type="PROSITE" id="PS51212">
    <property type="entry name" value="WSC"/>
    <property type="match status" value="1"/>
</dbReference>
<keyword evidence="2" id="KW-0677">Repeat</keyword>
<proteinExistence type="inferred from homology"/>
<feature type="compositionally biased region" description="Low complexity" evidence="3">
    <location>
        <begin position="52"/>
        <end position="70"/>
    </location>
</feature>
<organism evidence="5 6">
    <name type="scientific">Clupea harengus</name>
    <name type="common">Atlantic herring</name>
    <dbReference type="NCBI Taxonomy" id="7950"/>
    <lineage>
        <taxon>Eukaryota</taxon>
        <taxon>Metazoa</taxon>
        <taxon>Chordata</taxon>
        <taxon>Craniata</taxon>
        <taxon>Vertebrata</taxon>
        <taxon>Euteleostomi</taxon>
        <taxon>Actinopterygii</taxon>
        <taxon>Neopterygii</taxon>
        <taxon>Teleostei</taxon>
        <taxon>Clupei</taxon>
        <taxon>Clupeiformes</taxon>
        <taxon>Clupeoidei</taxon>
        <taxon>Clupeidae</taxon>
        <taxon>Clupea</taxon>
    </lineage>
</organism>
<dbReference type="KEGG" id="char:105904440"/>
<feature type="compositionally biased region" description="Low complexity" evidence="3">
    <location>
        <begin position="345"/>
        <end position="370"/>
    </location>
</feature>
<feature type="region of interest" description="Disordered" evidence="3">
    <location>
        <begin position="318"/>
        <end position="371"/>
    </location>
</feature>
<evidence type="ECO:0000256" key="1">
    <source>
        <dbReference type="ARBA" id="ARBA00010236"/>
    </source>
</evidence>
<sequence length="623" mass="68925">MAKSLCRLRRLLRRAQLLILLLSVVYIMAGSILLLQRSAAPVSQRVGTPIQSLSAPSRAPPSAHWAPGAGWHHGGSGFRRPQDTDANERSGRNAGQVLARVTSWNRNLDRRRLRRHWFNSQVTQGELLLPSGPPHRPVRHKGTYMGCFIDDARTRALGGTVLYNFRKMTTTLCQDTCSNSGYQYAGLEYGAECHCGNRIAGPQTRPVECNLDCKGEKGAPCGGVERLSVYKLDKKLPGQRRYSSLHYRGCFKKPDNATGAFLIHSTDSDSTLEACIEACTEKEFPLAALKGLSCLCVHAGSGLTTQWHSPVEESMCLSGNHTISSPTGSPTSPPTGSPTSPPTSSPTSSPTSPPTSSTTSPPTSSPTGPSQHLEYYQVYYTPALDARCKERTFLSETSTSLVALSSFPGAGNTWVRHLIELSTGYYTGSVYFDGALFNGGFKGEKDHWKKGRTICVKTHESGQREIEMFNEGILLLRNPYHSLVAEFNRKCGGHVGYASDRHWKSKDWPEFVESHASWWVSHALAWLKFSCRLLVMHFEELQADLVSQLQLITSFLNASVAEDRLLCAESNRDGLFKRSGPRKPTFDPYTPAMRELMDGYILTVDQALRDRNFSGLPLEYMPR</sequence>
<evidence type="ECO:0000313" key="6">
    <source>
        <dbReference type="RefSeq" id="XP_031428594.1"/>
    </source>
</evidence>
<dbReference type="InterPro" id="IPR002889">
    <property type="entry name" value="WSC_carb-bd"/>
</dbReference>
<dbReference type="CTD" id="565449"/>
<feature type="domain" description="WSC" evidence="4">
    <location>
        <begin position="141"/>
        <end position="233"/>
    </location>
</feature>
<accession>A0A6P8FQF6</accession>
<dbReference type="SUPFAM" id="SSF52540">
    <property type="entry name" value="P-loop containing nucleoside triphosphate hydrolases"/>
    <property type="match status" value="1"/>
</dbReference>
<dbReference type="SMART" id="SM00321">
    <property type="entry name" value="WSC"/>
    <property type="match status" value="2"/>
</dbReference>
<protein>
    <submittedName>
        <fullName evidence="6">WSC domain-containing protein 1</fullName>
    </submittedName>
</protein>
<reference evidence="6" key="1">
    <citation type="submission" date="2025-08" db="UniProtKB">
        <authorList>
            <consortium name="RefSeq"/>
        </authorList>
    </citation>
    <scope>IDENTIFICATION</scope>
</reference>
<dbReference type="Proteomes" id="UP000515152">
    <property type="component" value="Chromosome 8"/>
</dbReference>
<gene>
    <name evidence="6" type="primary">wscd1b</name>
</gene>
<dbReference type="InterPro" id="IPR051589">
    <property type="entry name" value="Sialate-O-sulfotransferase"/>
</dbReference>
<dbReference type="GeneID" id="105904440"/>
<feature type="compositionally biased region" description="Basic and acidic residues" evidence="3">
    <location>
        <begin position="80"/>
        <end position="91"/>
    </location>
</feature>
<dbReference type="Gene3D" id="3.40.50.300">
    <property type="entry name" value="P-loop containing nucleotide triphosphate hydrolases"/>
    <property type="match status" value="1"/>
</dbReference>
<evidence type="ECO:0000256" key="3">
    <source>
        <dbReference type="SAM" id="MobiDB-lite"/>
    </source>
</evidence>
<evidence type="ECO:0000259" key="4">
    <source>
        <dbReference type="PROSITE" id="PS51212"/>
    </source>
</evidence>
<feature type="compositionally biased region" description="Pro residues" evidence="3">
    <location>
        <begin position="331"/>
        <end position="344"/>
    </location>
</feature>
<dbReference type="PANTHER" id="PTHR45964">
    <property type="entry name" value="WSCD FAMILY MEMBER CG9164"/>
    <property type="match status" value="1"/>
</dbReference>
<comment type="similarity">
    <text evidence="1">Belongs to the WSCD family.</text>
</comment>
<dbReference type="Pfam" id="PF01822">
    <property type="entry name" value="WSC"/>
    <property type="match status" value="1"/>
</dbReference>
<dbReference type="InterPro" id="IPR027417">
    <property type="entry name" value="P-loop_NTPase"/>
</dbReference>
<dbReference type="AlphaFoldDB" id="A0A6P8FQF6"/>
<dbReference type="PANTHER" id="PTHR45964:SF8">
    <property type="entry name" value="SIALATE:O-SULFOTRANSFERASE 1"/>
    <property type="match status" value="1"/>
</dbReference>
<dbReference type="OrthoDB" id="5985073at2759"/>
<dbReference type="RefSeq" id="XP_031428594.1">
    <property type="nucleotide sequence ID" value="XM_031572734.2"/>
</dbReference>
<evidence type="ECO:0000313" key="5">
    <source>
        <dbReference type="Proteomes" id="UP000515152"/>
    </source>
</evidence>
<feature type="region of interest" description="Disordered" evidence="3">
    <location>
        <begin position="51"/>
        <end position="92"/>
    </location>
</feature>
<name>A0A6P8FQF6_CLUHA</name>
<evidence type="ECO:0000256" key="2">
    <source>
        <dbReference type="ARBA" id="ARBA00022737"/>
    </source>
</evidence>
<keyword evidence="5" id="KW-1185">Reference proteome</keyword>